<evidence type="ECO:0000313" key="2">
    <source>
        <dbReference type="Proteomes" id="UP001185092"/>
    </source>
</evidence>
<name>A0AAE4BS52_9BACT</name>
<dbReference type="RefSeq" id="WP_309939057.1">
    <property type="nucleotide sequence ID" value="NZ_AP025305.1"/>
</dbReference>
<organism evidence="1 2">
    <name type="scientific">Aureibacter tunicatorum</name>
    <dbReference type="NCBI Taxonomy" id="866807"/>
    <lineage>
        <taxon>Bacteria</taxon>
        <taxon>Pseudomonadati</taxon>
        <taxon>Bacteroidota</taxon>
        <taxon>Cytophagia</taxon>
        <taxon>Cytophagales</taxon>
        <taxon>Persicobacteraceae</taxon>
        <taxon>Aureibacter</taxon>
    </lineage>
</organism>
<dbReference type="AlphaFoldDB" id="A0AAE4BS52"/>
<comment type="caution">
    <text evidence="1">The sequence shown here is derived from an EMBL/GenBank/DDBJ whole genome shotgun (WGS) entry which is preliminary data.</text>
</comment>
<dbReference type="Proteomes" id="UP001185092">
    <property type="component" value="Unassembled WGS sequence"/>
</dbReference>
<reference evidence="1" key="1">
    <citation type="submission" date="2023-07" db="EMBL/GenBank/DDBJ databases">
        <title>Genomic Encyclopedia of Type Strains, Phase IV (KMG-IV): sequencing the most valuable type-strain genomes for metagenomic binning, comparative biology and taxonomic classification.</title>
        <authorList>
            <person name="Goeker M."/>
        </authorList>
    </citation>
    <scope>NUCLEOTIDE SEQUENCE</scope>
    <source>
        <strain evidence="1">DSM 26174</strain>
    </source>
</reference>
<accession>A0AAE4BS52</accession>
<protein>
    <submittedName>
        <fullName evidence="1">Uncharacterized protein</fullName>
    </submittedName>
</protein>
<sequence length="90" mass="10321">MDEPKENIALLKSTNEALEKFEKINTKGDFDEIIDKLKYVHGSYNHDGNPVGVVEFGKKALELLKDYKQQKPRQVGKKLIDNLEKSLAEF</sequence>
<evidence type="ECO:0000313" key="1">
    <source>
        <dbReference type="EMBL" id="MDR6239396.1"/>
    </source>
</evidence>
<gene>
    <name evidence="1" type="ORF">HNQ88_002433</name>
</gene>
<dbReference type="EMBL" id="JAVDQD010000002">
    <property type="protein sequence ID" value="MDR6239396.1"/>
    <property type="molecule type" value="Genomic_DNA"/>
</dbReference>
<proteinExistence type="predicted"/>
<keyword evidence="2" id="KW-1185">Reference proteome</keyword>